<dbReference type="InterPro" id="IPR003346">
    <property type="entry name" value="Transposase_20"/>
</dbReference>
<dbReference type="InterPro" id="IPR002525">
    <property type="entry name" value="Transp_IS110-like_N"/>
</dbReference>
<dbReference type="GO" id="GO:0004803">
    <property type="term" value="F:transposase activity"/>
    <property type="evidence" value="ECO:0007669"/>
    <property type="project" value="InterPro"/>
</dbReference>
<dbReference type="KEGG" id="alq:C7Y71_011330"/>
<evidence type="ECO:0000313" key="7">
    <source>
        <dbReference type="Proteomes" id="UP000249375"/>
    </source>
</evidence>
<accession>A0A5P8E939</accession>
<dbReference type="KEGG" id="alq:C7Y71_003615"/>
<dbReference type="InterPro" id="IPR047650">
    <property type="entry name" value="Transpos_IS110"/>
</dbReference>
<proteinExistence type="predicted"/>
<evidence type="ECO:0000259" key="3">
    <source>
        <dbReference type="Pfam" id="PF02371"/>
    </source>
</evidence>
<gene>
    <name evidence="4" type="ORF">C7Y71_000390</name>
    <name evidence="5" type="ORF">C7Y71_003615</name>
    <name evidence="6" type="ORF">C7Y71_011330</name>
</gene>
<keyword evidence="7" id="KW-1185">Reference proteome</keyword>
<reference evidence="6 7" key="1">
    <citation type="submission" date="2018-11" db="EMBL/GenBank/DDBJ databases">
        <authorList>
            <person name="Na S.W."/>
            <person name="Baik M."/>
        </authorList>
    </citation>
    <scope>NUCLEOTIDE SEQUENCE [LARGE SCALE GENOMIC DNA]</scope>
    <source>
        <strain evidence="6 7">E39</strain>
    </source>
</reference>
<dbReference type="EMBL" id="CP033459">
    <property type="protein sequence ID" value="QFQ12181.1"/>
    <property type="molecule type" value="Genomic_DNA"/>
</dbReference>
<evidence type="ECO:0000313" key="4">
    <source>
        <dbReference type="EMBL" id="QFQ11615.1"/>
    </source>
</evidence>
<dbReference type="RefSeq" id="WP_151908873.1">
    <property type="nucleotide sequence ID" value="NZ_CP033459.1"/>
</dbReference>
<dbReference type="EMBL" id="CP033459">
    <property type="protein sequence ID" value="QFQ13549.1"/>
    <property type="molecule type" value="Genomic_DNA"/>
</dbReference>
<dbReference type="Proteomes" id="UP000249375">
    <property type="component" value="Chromosome"/>
</dbReference>
<dbReference type="EMBL" id="CP033459">
    <property type="protein sequence ID" value="QFQ11615.1"/>
    <property type="molecule type" value="Genomic_DNA"/>
</dbReference>
<dbReference type="PANTHER" id="PTHR33055">
    <property type="entry name" value="TRANSPOSASE FOR INSERTION SEQUENCE ELEMENT IS1111A"/>
    <property type="match status" value="1"/>
</dbReference>
<evidence type="ECO:0000313" key="6">
    <source>
        <dbReference type="EMBL" id="QFQ13549.1"/>
    </source>
</evidence>
<feature type="domain" description="Transposase IS116/IS110/IS902 C-terminal" evidence="3">
    <location>
        <begin position="211"/>
        <end position="297"/>
    </location>
</feature>
<evidence type="ECO:0000313" key="5">
    <source>
        <dbReference type="EMBL" id="QFQ12181.1"/>
    </source>
</evidence>
<name>A0A5P8E939_9BACT</name>
<dbReference type="OrthoDB" id="964423at2"/>
<keyword evidence="1" id="KW-0175">Coiled coil</keyword>
<dbReference type="NCBIfam" id="NF033542">
    <property type="entry name" value="transpos_IS110"/>
    <property type="match status" value="1"/>
</dbReference>
<organism evidence="6 7">
    <name type="scientific">Pseudoprevotella muciniphila</name>
    <dbReference type="NCBI Taxonomy" id="2133944"/>
    <lineage>
        <taxon>Bacteria</taxon>
        <taxon>Pseudomonadati</taxon>
        <taxon>Bacteroidota</taxon>
        <taxon>Bacteroidia</taxon>
        <taxon>Bacteroidales</taxon>
        <taxon>Prevotellaceae</taxon>
        <taxon>Pseudoprevotella</taxon>
    </lineage>
</organism>
<evidence type="ECO:0000259" key="2">
    <source>
        <dbReference type="Pfam" id="PF01548"/>
    </source>
</evidence>
<dbReference type="Pfam" id="PF02371">
    <property type="entry name" value="Transposase_20"/>
    <property type="match status" value="1"/>
</dbReference>
<dbReference type="Pfam" id="PF01548">
    <property type="entry name" value="DEDD_Tnp_IS110"/>
    <property type="match status" value="1"/>
</dbReference>
<dbReference type="GO" id="GO:0006313">
    <property type="term" value="P:DNA transposition"/>
    <property type="evidence" value="ECO:0007669"/>
    <property type="project" value="InterPro"/>
</dbReference>
<feature type="domain" description="Transposase IS110-like N-terminal" evidence="2">
    <location>
        <begin position="6"/>
        <end position="159"/>
    </location>
</feature>
<dbReference type="AlphaFoldDB" id="A0A5P8E939"/>
<dbReference type="GO" id="GO:0003677">
    <property type="term" value="F:DNA binding"/>
    <property type="evidence" value="ECO:0007669"/>
    <property type="project" value="InterPro"/>
</dbReference>
<evidence type="ECO:0000256" key="1">
    <source>
        <dbReference type="SAM" id="Coils"/>
    </source>
</evidence>
<dbReference type="PANTHER" id="PTHR33055:SF3">
    <property type="entry name" value="PUTATIVE TRANSPOSASE FOR IS117-RELATED"/>
    <property type="match status" value="1"/>
</dbReference>
<dbReference type="KEGG" id="alq:C7Y71_000390"/>
<sequence>MKKIFIGIDVSKETIDVSFVESDFQQQPKYLAQYPNSKKGYRSMVRDLKHALRDTNTGQWLFCCETTGAYDKQMCHWLVENEMHVWRESALQIKQSLGIRRGKNDKADSMAIADYARRHPDKINFFKIPNKELAALKDLFMYRQNLVDKLKGVKNRQKAMKSQGDAVSKAAKFICRDTNNEIKRLERSIAECENAMMEVIRSDEQLERNYEHVKSIKGFGLVVTVALMVFSGNFQNIPTANKMATYCGVASFRNTSGTTINSRQDVRHLSNRRLKGLLSMAARSAIQHNDAIQRYYQRKIDQGKLYGVAINNVKNKLIHIAYALVKSNQDYQTEYMFNEDAV</sequence>
<protein>
    <submittedName>
        <fullName evidence="6">IS110 family transposase</fullName>
    </submittedName>
</protein>
<feature type="coiled-coil region" evidence="1">
    <location>
        <begin position="175"/>
        <end position="209"/>
    </location>
</feature>